<dbReference type="Pfam" id="PF07191">
    <property type="entry name" value="Zn_ribbon_6"/>
    <property type="match status" value="1"/>
</dbReference>
<dbReference type="SUPFAM" id="SSF161187">
    <property type="entry name" value="YfgJ-like"/>
    <property type="match status" value="1"/>
</dbReference>
<protein>
    <recommendedName>
        <fullName evidence="3">Primosomal protein N' (Replication factor Y)-superfamily II helicase</fullName>
    </recommendedName>
</protein>
<evidence type="ECO:0008006" key="3">
    <source>
        <dbReference type="Google" id="ProtNLM"/>
    </source>
</evidence>
<dbReference type="InterPro" id="IPR010807">
    <property type="entry name" value="YfgJ-like"/>
</dbReference>
<comment type="caution">
    <text evidence="1">The sequence shown here is derived from an EMBL/GenBank/DDBJ whole genome shotgun (WGS) entry which is preliminary data.</text>
</comment>
<dbReference type="Gene3D" id="2.10.290.10">
    <property type="entry name" value="YfgJ-like"/>
    <property type="match status" value="1"/>
</dbReference>
<dbReference type="InterPro" id="IPR029037">
    <property type="entry name" value="DUF1407/YfgJ-like_sf"/>
</dbReference>
<dbReference type="Proteomes" id="UP001058124">
    <property type="component" value="Unassembled WGS sequence"/>
</dbReference>
<proteinExistence type="predicted"/>
<gene>
    <name evidence="1" type="ORF">SOASR030_12480</name>
</gene>
<dbReference type="AlphaFoldDB" id="A0AAV5MZ60"/>
<reference evidence="1" key="1">
    <citation type="submission" date="2022-06" db="EMBL/GenBank/DDBJ databases">
        <title>Draft genome sequences of Leminorella grimontii str. JCM5902.</title>
        <authorList>
            <person name="Wakabayashi Y."/>
            <person name="Kojima K."/>
        </authorList>
    </citation>
    <scope>NUCLEOTIDE SEQUENCE</scope>
    <source>
        <strain evidence="1">JCM 5902</strain>
    </source>
</reference>
<name>A0AAV5MZ60_9GAMM</name>
<evidence type="ECO:0000313" key="2">
    <source>
        <dbReference type="Proteomes" id="UP001058124"/>
    </source>
</evidence>
<accession>A0AAV5MZ60</accession>
<dbReference type="EMBL" id="BRLH01000002">
    <property type="protein sequence ID" value="GKX55136.1"/>
    <property type="molecule type" value="Genomic_DNA"/>
</dbReference>
<dbReference type="RefSeq" id="WP_027274072.1">
    <property type="nucleotide sequence ID" value="NZ_BRLH01000002.1"/>
</dbReference>
<evidence type="ECO:0000313" key="1">
    <source>
        <dbReference type="EMBL" id="GKX55136.1"/>
    </source>
</evidence>
<organism evidence="1 2">
    <name type="scientific">Leminorella grimontii</name>
    <dbReference type="NCBI Taxonomy" id="82981"/>
    <lineage>
        <taxon>Bacteria</taxon>
        <taxon>Pseudomonadati</taxon>
        <taxon>Pseudomonadota</taxon>
        <taxon>Gammaproteobacteria</taxon>
        <taxon>Enterobacterales</taxon>
        <taxon>Budviciaceae</taxon>
        <taxon>Leminorella</taxon>
    </lineage>
</organism>
<keyword evidence="2" id="KW-1185">Reference proteome</keyword>
<sequence length="75" mass="8808">MTSLCPRCRKAMLWREGDRFYCESCRRVYQQIARCPECEHPLEKLAACGAVDYFCQHGYGLISKKRIVLKYEEVA</sequence>